<accession>A0A0F9N7M0</accession>
<reference evidence="1" key="1">
    <citation type="journal article" date="2015" name="Nature">
        <title>Complex archaea that bridge the gap between prokaryotes and eukaryotes.</title>
        <authorList>
            <person name="Spang A."/>
            <person name="Saw J.H."/>
            <person name="Jorgensen S.L."/>
            <person name="Zaremba-Niedzwiedzka K."/>
            <person name="Martijn J."/>
            <person name="Lind A.E."/>
            <person name="van Eijk R."/>
            <person name="Schleper C."/>
            <person name="Guy L."/>
            <person name="Ettema T.J."/>
        </authorList>
    </citation>
    <scope>NUCLEOTIDE SEQUENCE</scope>
</reference>
<sequence length="73" mass="7952">MRTCAECDAVNQSGYTGDSLRCDSMTEATWQVAFPDGSDNGLRCLSDLIGHRCVLVVGHDGMHESDSFLEVQL</sequence>
<gene>
    <name evidence="1" type="ORF">LCGC14_0984400</name>
</gene>
<proteinExistence type="predicted"/>
<dbReference type="AlphaFoldDB" id="A0A0F9N7M0"/>
<comment type="caution">
    <text evidence="1">The sequence shown here is derived from an EMBL/GenBank/DDBJ whole genome shotgun (WGS) entry which is preliminary data.</text>
</comment>
<name>A0A0F9N7M0_9ZZZZ</name>
<dbReference type="EMBL" id="LAZR01003697">
    <property type="protein sequence ID" value="KKN15590.1"/>
    <property type="molecule type" value="Genomic_DNA"/>
</dbReference>
<protein>
    <submittedName>
        <fullName evidence="1">Uncharacterized protein</fullName>
    </submittedName>
</protein>
<organism evidence="1">
    <name type="scientific">marine sediment metagenome</name>
    <dbReference type="NCBI Taxonomy" id="412755"/>
    <lineage>
        <taxon>unclassified sequences</taxon>
        <taxon>metagenomes</taxon>
        <taxon>ecological metagenomes</taxon>
    </lineage>
</organism>
<evidence type="ECO:0000313" key="1">
    <source>
        <dbReference type="EMBL" id="KKN15590.1"/>
    </source>
</evidence>